<sequence length="51" mass="5549">MCASCHVCCVCINICNCSISFKCCIKSSNSRRKTTLKSPCTPPYTLPSVTD</sequence>
<name>A0A8S5QQW9_9CAUD</name>
<reference evidence="1" key="1">
    <citation type="journal article" date="2021" name="Proc. Natl. Acad. Sci. U.S.A.">
        <title>A Catalog of Tens of Thousands of Viruses from Human Metagenomes Reveals Hidden Associations with Chronic Diseases.</title>
        <authorList>
            <person name="Tisza M.J."/>
            <person name="Buck C.B."/>
        </authorList>
    </citation>
    <scope>NUCLEOTIDE SEQUENCE</scope>
    <source>
        <strain evidence="1">CtgXL3</strain>
    </source>
</reference>
<organism evidence="1">
    <name type="scientific">Myoviridae sp. ctgXL3</name>
    <dbReference type="NCBI Taxonomy" id="2826681"/>
    <lineage>
        <taxon>Viruses</taxon>
        <taxon>Duplodnaviria</taxon>
        <taxon>Heunggongvirae</taxon>
        <taxon>Uroviricota</taxon>
        <taxon>Caudoviricetes</taxon>
    </lineage>
</organism>
<proteinExistence type="predicted"/>
<dbReference type="EMBL" id="BK015712">
    <property type="protein sequence ID" value="DAE21472.1"/>
    <property type="molecule type" value="Genomic_DNA"/>
</dbReference>
<evidence type="ECO:0000313" key="1">
    <source>
        <dbReference type="EMBL" id="DAE21472.1"/>
    </source>
</evidence>
<accession>A0A8S5QQW9</accession>
<protein>
    <submittedName>
        <fullName evidence="1">Uncharacterized protein</fullName>
    </submittedName>
</protein>